<protein>
    <submittedName>
        <fullName evidence="10">Putative permease</fullName>
    </submittedName>
</protein>
<keyword evidence="5 8" id="KW-0812">Transmembrane</keyword>
<keyword evidence="3" id="KW-0813">Transport</keyword>
<evidence type="ECO:0000256" key="7">
    <source>
        <dbReference type="ARBA" id="ARBA00023136"/>
    </source>
</evidence>
<keyword evidence="7 8" id="KW-0472">Membrane</keyword>
<feature type="transmembrane region" description="Helical" evidence="8">
    <location>
        <begin position="161"/>
        <end position="180"/>
    </location>
</feature>
<dbReference type="KEGG" id="lar:lam_995"/>
<dbReference type="PATRIC" id="fig|1261131.3.peg.952"/>
<feature type="domain" description="EamA" evidence="9">
    <location>
        <begin position="1"/>
        <end position="127"/>
    </location>
</feature>
<dbReference type="NCBIfam" id="TIGR00688">
    <property type="entry name" value="rarD"/>
    <property type="match status" value="1"/>
</dbReference>
<feature type="domain" description="EamA" evidence="9">
    <location>
        <begin position="135"/>
        <end position="264"/>
    </location>
</feature>
<evidence type="ECO:0000256" key="8">
    <source>
        <dbReference type="SAM" id="Phobius"/>
    </source>
</evidence>
<feature type="transmembrane region" description="Helical" evidence="8">
    <location>
        <begin position="85"/>
        <end position="104"/>
    </location>
</feature>
<dbReference type="AlphaFoldDB" id="U6B5X0"/>
<dbReference type="Proteomes" id="UP000017862">
    <property type="component" value="Chromosome"/>
</dbReference>
<dbReference type="InterPro" id="IPR004626">
    <property type="entry name" value="RarD"/>
</dbReference>
<organism evidence="10 11">
    <name type="scientific">Candidatus Liberibacter americanus str. Sao Paulo</name>
    <dbReference type="NCBI Taxonomy" id="1261131"/>
    <lineage>
        <taxon>Bacteria</taxon>
        <taxon>Pseudomonadati</taxon>
        <taxon>Pseudomonadota</taxon>
        <taxon>Alphaproteobacteria</taxon>
        <taxon>Hyphomicrobiales</taxon>
        <taxon>Rhizobiaceae</taxon>
        <taxon>Liberibacter</taxon>
    </lineage>
</organism>
<feature type="transmembrane region" description="Helical" evidence="8">
    <location>
        <begin position="227"/>
        <end position="245"/>
    </location>
</feature>
<evidence type="ECO:0000256" key="2">
    <source>
        <dbReference type="ARBA" id="ARBA00007362"/>
    </source>
</evidence>
<dbReference type="SUPFAM" id="SSF103481">
    <property type="entry name" value="Multidrug resistance efflux transporter EmrE"/>
    <property type="match status" value="2"/>
</dbReference>
<evidence type="ECO:0000256" key="5">
    <source>
        <dbReference type="ARBA" id="ARBA00022692"/>
    </source>
</evidence>
<keyword evidence="11" id="KW-1185">Reference proteome</keyword>
<dbReference type="STRING" id="1261131.lam_995"/>
<evidence type="ECO:0000313" key="11">
    <source>
        <dbReference type="Proteomes" id="UP000017862"/>
    </source>
</evidence>
<feature type="transmembrane region" description="Helical" evidence="8">
    <location>
        <begin position="195"/>
        <end position="215"/>
    </location>
</feature>
<dbReference type="PANTHER" id="PTHR22911:SF137">
    <property type="entry name" value="SOLUTE CARRIER FAMILY 35 MEMBER G2-RELATED"/>
    <property type="match status" value="1"/>
</dbReference>
<keyword evidence="6 8" id="KW-1133">Transmembrane helix</keyword>
<evidence type="ECO:0000256" key="3">
    <source>
        <dbReference type="ARBA" id="ARBA00022448"/>
    </source>
</evidence>
<dbReference type="HOGENOM" id="CLU_054508_1_0_5"/>
<dbReference type="EMBL" id="CP006604">
    <property type="protein sequence ID" value="AHA28323.1"/>
    <property type="molecule type" value="Genomic_DNA"/>
</dbReference>
<name>U6B5X0_9HYPH</name>
<dbReference type="PANTHER" id="PTHR22911">
    <property type="entry name" value="ACYL-MALONYL CONDENSING ENZYME-RELATED"/>
    <property type="match status" value="1"/>
</dbReference>
<accession>U6B5X0</accession>
<evidence type="ECO:0000313" key="10">
    <source>
        <dbReference type="EMBL" id="AHA28323.1"/>
    </source>
</evidence>
<comment type="similarity">
    <text evidence="2">Belongs to the EamA transporter family.</text>
</comment>
<feature type="transmembrane region" description="Helical" evidence="8">
    <location>
        <begin position="251"/>
        <end position="270"/>
    </location>
</feature>
<reference evidence="10 11" key="1">
    <citation type="journal article" date="2014" name="Mol. Plant Microbe Interact.">
        <title>The complete genome sequence of Candidatus Liberibacter americanus, associated with citrus Huanglongbing.</title>
        <authorList>
            <person name="Wulff N.A."/>
            <person name="Zhang S."/>
            <person name="Setubal J.C."/>
            <person name="Almeida N.F."/>
            <person name="Martins E.C."/>
            <person name="Harakava R."/>
            <person name="Kumar D."/>
            <person name="Rangel L.T."/>
            <person name="Foissac X."/>
            <person name="Bove J."/>
            <person name="Gabriel D.W."/>
        </authorList>
    </citation>
    <scope>NUCLEOTIDE SEQUENCE [LARGE SCALE GENOMIC DNA]</scope>
    <source>
        <strain evidence="10 11">Sao Paulo</strain>
    </source>
</reference>
<proteinExistence type="inferred from homology"/>
<evidence type="ECO:0000256" key="6">
    <source>
        <dbReference type="ARBA" id="ARBA00022989"/>
    </source>
</evidence>
<feature type="transmembrane region" description="Helical" evidence="8">
    <location>
        <begin position="55"/>
        <end position="79"/>
    </location>
</feature>
<gene>
    <name evidence="10" type="primary">rarD</name>
    <name evidence="10" type="ORF">lam_995</name>
</gene>
<sequence>MWGLTPLYTQFLEHVPYFEVIIHRVLWSLPGVFLAFRCFSGDMASLKYTVKNTKVLLMLILSATLLACHWGVFIYALLAGRGFETSLSFFITPIISIALGTLFLKEKMSKMQVAATIITVTALLIMTFYKGLPFLSLSIAITWSSYCFTRKTIAAKSIDGFLLEMFFLSIPSIIIAVWLYNKGESHFLNGFSDTMLLVGYGIINSIVFCVFSYAIKITKLSTVGIMEYLAPIVMMINTIFVLKQPISKIDIIVFILIFVSLLIYILPVVLTNKETVIKSKNNKN</sequence>
<feature type="transmembrane region" description="Helical" evidence="8">
    <location>
        <begin position="134"/>
        <end position="149"/>
    </location>
</feature>
<dbReference type="GO" id="GO:0005886">
    <property type="term" value="C:plasma membrane"/>
    <property type="evidence" value="ECO:0007669"/>
    <property type="project" value="UniProtKB-SubCell"/>
</dbReference>
<dbReference type="eggNOG" id="COG2962">
    <property type="taxonomic scope" value="Bacteria"/>
</dbReference>
<evidence type="ECO:0000256" key="4">
    <source>
        <dbReference type="ARBA" id="ARBA00022475"/>
    </source>
</evidence>
<dbReference type="InterPro" id="IPR037185">
    <property type="entry name" value="EmrE-like"/>
</dbReference>
<evidence type="ECO:0000256" key="1">
    <source>
        <dbReference type="ARBA" id="ARBA00004651"/>
    </source>
</evidence>
<feature type="transmembrane region" description="Helical" evidence="8">
    <location>
        <begin position="111"/>
        <end position="128"/>
    </location>
</feature>
<keyword evidence="4" id="KW-1003">Cell membrane</keyword>
<dbReference type="InterPro" id="IPR000620">
    <property type="entry name" value="EamA_dom"/>
</dbReference>
<comment type="subcellular location">
    <subcellularLocation>
        <location evidence="1">Cell membrane</location>
        <topology evidence="1">Multi-pass membrane protein</topology>
    </subcellularLocation>
</comment>
<feature type="transmembrane region" description="Helical" evidence="8">
    <location>
        <begin position="20"/>
        <end position="39"/>
    </location>
</feature>
<dbReference type="Pfam" id="PF00892">
    <property type="entry name" value="EamA"/>
    <property type="match status" value="2"/>
</dbReference>
<evidence type="ECO:0000259" key="9">
    <source>
        <dbReference type="Pfam" id="PF00892"/>
    </source>
</evidence>